<dbReference type="STRING" id="203275.BFO_0588"/>
<dbReference type="InterPro" id="IPR039426">
    <property type="entry name" value="TonB-dep_rcpt-like"/>
</dbReference>
<keyword evidence="2 10" id="KW-0813">Transport</keyword>
<dbReference type="FunFam" id="2.60.40.1120:FF:000003">
    <property type="entry name" value="Outer membrane protein Omp121"/>
    <property type="match status" value="1"/>
</dbReference>
<evidence type="ECO:0000313" key="16">
    <source>
        <dbReference type="Proteomes" id="UP000005436"/>
    </source>
</evidence>
<evidence type="ECO:0000256" key="8">
    <source>
        <dbReference type="ARBA" id="ARBA00023136"/>
    </source>
</evidence>
<name>G8ULY8_TANFA</name>
<dbReference type="Gene3D" id="2.40.170.20">
    <property type="entry name" value="TonB-dependent receptor, beta-barrel domain"/>
    <property type="match status" value="1"/>
</dbReference>
<dbReference type="Proteomes" id="UP000005436">
    <property type="component" value="Chromosome"/>
</dbReference>
<dbReference type="FunFam" id="2.170.130.10:FF:000009">
    <property type="entry name" value="SusC/RagA family TonB-linked outer membrane protein"/>
    <property type="match status" value="1"/>
</dbReference>
<dbReference type="Pfam" id="PF07660">
    <property type="entry name" value="STN"/>
    <property type="match status" value="1"/>
</dbReference>
<evidence type="ECO:0000259" key="13">
    <source>
        <dbReference type="Pfam" id="PF07660"/>
    </source>
</evidence>
<proteinExistence type="inferred from homology"/>
<dbReference type="NCBIfam" id="TIGR04057">
    <property type="entry name" value="SusC_RagA_signa"/>
    <property type="match status" value="1"/>
</dbReference>
<dbReference type="eggNOG" id="COG1629">
    <property type="taxonomic scope" value="Bacteria"/>
</dbReference>
<evidence type="ECO:0000256" key="6">
    <source>
        <dbReference type="ARBA" id="ARBA00023004"/>
    </source>
</evidence>
<dbReference type="Gene3D" id="2.170.130.10">
    <property type="entry name" value="TonB-dependent receptor, plug domain"/>
    <property type="match status" value="1"/>
</dbReference>
<organism evidence="15 16">
    <name type="scientific">Tannerella forsythia (strain ATCC 43037 / JCM 10827 / CCUG 21028 A / KCTC 5666 / FDC 338)</name>
    <name type="common">Bacteroides forsythus</name>
    <dbReference type="NCBI Taxonomy" id="203275"/>
    <lineage>
        <taxon>Bacteria</taxon>
        <taxon>Pseudomonadati</taxon>
        <taxon>Bacteroidota</taxon>
        <taxon>Bacteroidia</taxon>
        <taxon>Bacteroidales</taxon>
        <taxon>Tannerellaceae</taxon>
        <taxon>Tannerella</taxon>
    </lineage>
</organism>
<keyword evidence="7 11" id="KW-0798">TonB box</keyword>
<feature type="domain" description="TonB-dependent receptor-like beta-barrel" evidence="12">
    <location>
        <begin position="538"/>
        <end position="898"/>
    </location>
</feature>
<keyword evidence="6" id="KW-0408">Iron</keyword>
<dbReference type="HOGENOM" id="CLU_004317_0_2_10"/>
<dbReference type="Pfam" id="PF00593">
    <property type="entry name" value="TonB_dep_Rec_b-barrel"/>
    <property type="match status" value="1"/>
</dbReference>
<evidence type="ECO:0000256" key="10">
    <source>
        <dbReference type="PROSITE-ProRule" id="PRU01360"/>
    </source>
</evidence>
<dbReference type="KEGG" id="tfo:BFO_0588"/>
<protein>
    <submittedName>
        <fullName evidence="15">TonB-linked outer membrane protein, SusC/RagA family</fullName>
    </submittedName>
</protein>
<dbReference type="InterPro" id="IPR008969">
    <property type="entry name" value="CarboxyPept-like_regulatory"/>
</dbReference>
<evidence type="ECO:0000259" key="14">
    <source>
        <dbReference type="Pfam" id="PF07715"/>
    </source>
</evidence>
<dbReference type="InterPro" id="IPR023997">
    <property type="entry name" value="TonB-dep_OMP_SusC/RagA_CS"/>
</dbReference>
<evidence type="ECO:0000313" key="15">
    <source>
        <dbReference type="EMBL" id="AEW20247.1"/>
    </source>
</evidence>
<comment type="similarity">
    <text evidence="10 11">Belongs to the TonB-dependent receptor family.</text>
</comment>
<keyword evidence="8 10" id="KW-0472">Membrane</keyword>
<evidence type="ECO:0000256" key="2">
    <source>
        <dbReference type="ARBA" id="ARBA00022448"/>
    </source>
</evidence>
<evidence type="ECO:0000256" key="4">
    <source>
        <dbReference type="ARBA" id="ARBA00022496"/>
    </source>
</evidence>
<accession>G8ULY8</accession>
<dbReference type="Pfam" id="PF07715">
    <property type="entry name" value="Plug"/>
    <property type="match status" value="1"/>
</dbReference>
<dbReference type="GO" id="GO:0006826">
    <property type="term" value="P:iron ion transport"/>
    <property type="evidence" value="ECO:0007669"/>
    <property type="project" value="UniProtKB-KW"/>
</dbReference>
<sequence length="1125" mass="125446">MNFYTKNNTGNEQKTTSWPRKSLMIMRCIVLFWLLGTLQVMANLSYSQSVRLSFEMKDATVREILSVIEQKSDFYFTYNSTQIEAARKISVKVKNRLITDVLDEMFAGQNVNYTINDKHIVLYKANTPSSDAVTTPQLTKHITGKVSDLQGEPIIGANVVEKANPANGTITDVEGNFTIDIQSQSIIEISYIGYLTQEVTIGNQKNIQILLKEDTKNLDEVVVIGYGVQKKADLTGAVANINSEKLTTQSNTNIGQALQGKIAGVDIVSQGGAPGAGMRIMIRGIGTLNNATPLYIVDGMYMNSIDHLNPNDIANIDILKDASSAAIYGSRAANGVIIVTTQSGSNTEGKPIIDVSANIGIQTPSKYLDLLNANEWSRLTTISRQTIGASPLEMSQNIKEDNDWQDVMMRTALMQNYNVTIRGGTKHFTYYAGLGSMNQDGTIKGTNYERYNIQFKSEYKRGLFIFGNNVVFSAHQNNPLYGFARGGFLGIILQSIPSLRKFDPENDKGGYGKVFGDATDIPNPLGILDENLTCRTSNTYSAYINLYAEMKLPFGLKYRLNATPDLSFERSTAYENVFDFGLRNNMVSNMQEYRYNHNNFLIEHLLSFDRNFEKHKLSALLGYSYQRYCTRYIMASGKGLPDGIHEVGAATQDRMNNTSKNESALTSVISRIFYSYDNRYLITATYRRDGSSKFAKNNRYGHFPSVSVGWNVAEERFMKNTRNWLDQFKIRGGLGILGNQEIENYMYTSVITSNINYPDGNGGLYSGAFPKDFANPAIQWESTAMRNIGVDLAFFNSRLMLTGDWYRKDTKDILLTVPIPVSTGGANDPVRNAGKIKNTGVEWTISWNDLLNKDFSYGATLTGNAMTNEVVAMGDANQVIEGGKNRTNVPTTRTLAGYPIGGFWLIPTDGLFQNEAEVSAYTKDGKLIQPNAKPGDIHFKDTNNDGKITDSDRVYCGSPFPTVTMGLNLNAAWKGFDVLLGFQGVFGNKIYNGTRLELEGVNKGTNFLSTTLDYWTPDNPGASHPRLVWDDPNQNTRPSSDRFLENGSFFRMRNIQVGYTFPSHWFRNKIQKLRTYVNAENLFTITGYSGYTPDINNSQSATSRGFDNFIYPINRVLMIGANLTF</sequence>
<dbReference type="InterPro" id="IPR012910">
    <property type="entry name" value="Plug_dom"/>
</dbReference>
<evidence type="ECO:0000256" key="11">
    <source>
        <dbReference type="RuleBase" id="RU003357"/>
    </source>
</evidence>
<keyword evidence="3 10" id="KW-1134">Transmembrane beta strand</keyword>
<keyword evidence="9 10" id="KW-0998">Cell outer membrane</keyword>
<keyword evidence="4" id="KW-0406">Ion transport</keyword>
<dbReference type="Gene3D" id="3.55.50.30">
    <property type="match status" value="1"/>
</dbReference>
<dbReference type="PATRIC" id="fig|203275.8.peg.527"/>
<evidence type="ECO:0000256" key="1">
    <source>
        <dbReference type="ARBA" id="ARBA00004571"/>
    </source>
</evidence>
<dbReference type="SUPFAM" id="SSF49464">
    <property type="entry name" value="Carboxypeptidase regulatory domain-like"/>
    <property type="match status" value="1"/>
</dbReference>
<comment type="subcellular location">
    <subcellularLocation>
        <location evidence="1 10">Cell outer membrane</location>
        <topology evidence="1 10">Multi-pass membrane protein</topology>
    </subcellularLocation>
</comment>
<evidence type="ECO:0000256" key="5">
    <source>
        <dbReference type="ARBA" id="ARBA00022692"/>
    </source>
</evidence>
<dbReference type="EMBL" id="CP003191">
    <property type="protein sequence ID" value="AEW20247.1"/>
    <property type="molecule type" value="Genomic_DNA"/>
</dbReference>
<dbReference type="PROSITE" id="PS52016">
    <property type="entry name" value="TONB_DEPENDENT_REC_3"/>
    <property type="match status" value="1"/>
</dbReference>
<dbReference type="InterPro" id="IPR000531">
    <property type="entry name" value="Beta-barrel_TonB"/>
</dbReference>
<dbReference type="InterPro" id="IPR037066">
    <property type="entry name" value="Plug_dom_sf"/>
</dbReference>
<dbReference type="InterPro" id="IPR011662">
    <property type="entry name" value="Secretin/TonB_short_N"/>
</dbReference>
<evidence type="ECO:0000259" key="12">
    <source>
        <dbReference type="Pfam" id="PF00593"/>
    </source>
</evidence>
<keyword evidence="16" id="KW-1185">Reference proteome</keyword>
<reference evidence="16" key="1">
    <citation type="submission" date="2011-12" db="EMBL/GenBank/DDBJ databases">
        <title>Complete sequence of Tannerella forsythia ATCC 43037.</title>
        <authorList>
            <person name="Dewhirst F."/>
            <person name="Tanner A."/>
            <person name="Izard J."/>
            <person name="Brinkac L."/>
            <person name="Durkin A.S."/>
            <person name="Hostetler J."/>
            <person name="Shetty J."/>
            <person name="Torralba M."/>
            <person name="Gill S."/>
            <person name="Nelson K."/>
        </authorList>
    </citation>
    <scope>NUCLEOTIDE SEQUENCE [LARGE SCALE GENOMIC DNA]</scope>
    <source>
        <strain evidence="16">ATCC 43037 / JCM 10827 / CCUG 33226 / KCTC 5666 / FDC 338</strain>
    </source>
</reference>
<dbReference type="NCBIfam" id="TIGR04056">
    <property type="entry name" value="OMP_RagA_SusC"/>
    <property type="match status" value="1"/>
</dbReference>
<keyword evidence="4" id="KW-0410">Iron transport</keyword>
<evidence type="ECO:0000256" key="9">
    <source>
        <dbReference type="ARBA" id="ARBA00023237"/>
    </source>
</evidence>
<dbReference type="GO" id="GO:0009279">
    <property type="term" value="C:cell outer membrane"/>
    <property type="evidence" value="ECO:0007669"/>
    <property type="project" value="UniProtKB-SubCell"/>
</dbReference>
<evidence type="ECO:0000256" key="3">
    <source>
        <dbReference type="ARBA" id="ARBA00022452"/>
    </source>
</evidence>
<dbReference type="Gene3D" id="2.60.40.1120">
    <property type="entry name" value="Carboxypeptidase-like, regulatory domain"/>
    <property type="match status" value="1"/>
</dbReference>
<dbReference type="InterPro" id="IPR023996">
    <property type="entry name" value="TonB-dep_OMP_SusC/RagA"/>
</dbReference>
<feature type="domain" description="Secretin/TonB short N-terminal" evidence="13">
    <location>
        <begin position="78"/>
        <end position="125"/>
    </location>
</feature>
<gene>
    <name evidence="15" type="ordered locus">BFO_0588</name>
</gene>
<dbReference type="InterPro" id="IPR036942">
    <property type="entry name" value="Beta-barrel_TonB_sf"/>
</dbReference>
<dbReference type="SUPFAM" id="SSF56935">
    <property type="entry name" value="Porins"/>
    <property type="match status" value="1"/>
</dbReference>
<keyword evidence="5 10" id="KW-0812">Transmembrane</keyword>
<dbReference type="AlphaFoldDB" id="G8ULY8"/>
<dbReference type="Pfam" id="PF13715">
    <property type="entry name" value="CarbopepD_reg_2"/>
    <property type="match status" value="1"/>
</dbReference>
<feature type="domain" description="TonB-dependent receptor plug" evidence="14">
    <location>
        <begin position="231"/>
        <end position="336"/>
    </location>
</feature>
<evidence type="ECO:0000256" key="7">
    <source>
        <dbReference type="ARBA" id="ARBA00023077"/>
    </source>
</evidence>